<evidence type="ECO:0000313" key="2">
    <source>
        <dbReference type="EMBL" id="MDZ5461147.1"/>
    </source>
</evidence>
<keyword evidence="3" id="KW-1185">Reference proteome</keyword>
<evidence type="ECO:0000259" key="1">
    <source>
        <dbReference type="Pfam" id="PF01261"/>
    </source>
</evidence>
<sequence length="293" mass="30894">MNDNIADFGLDTATLAGPLEHRLGALREAGFSQVLLQARDLAAHAGGFDAAVAAVKASGLRVAALQSLRDFEGLQGPLHDYKVDVAKAMLETCRALGCRLLVVTSSTAAAQPGGDVDAMARDLRKLAMLAVPMGVRIAYKAVAAGRHVNDFAIAWDVVSRADCPNLGLGLDACHALGACTPLDTLDDIDPEKLFLVQLADALSEAPAGGGHALEVFPGEGMLSARLAELVVRLDRLGYRGAYGLSACNDDALQLPPARVAQRARRAAEWLAEDVLRRSMPLPNLMRLRGAQAD</sequence>
<dbReference type="EMBL" id="JAXOJX010000099">
    <property type="protein sequence ID" value="MDZ5461147.1"/>
    <property type="molecule type" value="Genomic_DNA"/>
</dbReference>
<dbReference type="InterPro" id="IPR050312">
    <property type="entry name" value="IolE/XylAMocC-like"/>
</dbReference>
<accession>A0ABU5IQJ8</accession>
<proteinExistence type="predicted"/>
<dbReference type="InterPro" id="IPR036237">
    <property type="entry name" value="Xyl_isomerase-like_sf"/>
</dbReference>
<dbReference type="SUPFAM" id="SSF51658">
    <property type="entry name" value="Xylose isomerase-like"/>
    <property type="match status" value="1"/>
</dbReference>
<comment type="caution">
    <text evidence="2">The sequence shown here is derived from an EMBL/GenBank/DDBJ whole genome shotgun (WGS) entry which is preliminary data.</text>
</comment>
<dbReference type="PANTHER" id="PTHR12110:SF21">
    <property type="entry name" value="XYLOSE ISOMERASE-LIKE TIM BARREL DOMAIN-CONTAINING PROTEIN"/>
    <property type="match status" value="1"/>
</dbReference>
<protein>
    <submittedName>
        <fullName evidence="2">TIM barrel protein</fullName>
    </submittedName>
</protein>
<evidence type="ECO:0000313" key="3">
    <source>
        <dbReference type="Proteomes" id="UP001293718"/>
    </source>
</evidence>
<dbReference type="InterPro" id="IPR013022">
    <property type="entry name" value="Xyl_isomerase-like_TIM-brl"/>
</dbReference>
<dbReference type="RefSeq" id="WP_322468399.1">
    <property type="nucleotide sequence ID" value="NZ_JAXOJX010000099.1"/>
</dbReference>
<reference evidence="2 3" key="1">
    <citation type="submission" date="2023-11" db="EMBL/GenBank/DDBJ databases">
        <title>Draft genome of Azohydromonas lata strain H1 (DSM1123), a polyhydroxyalkanoate producer.</title>
        <authorList>
            <person name="Traversa D."/>
            <person name="D'Addabbo P."/>
            <person name="Pazzani C."/>
            <person name="Manzari C."/>
            <person name="Chiara M."/>
            <person name="Scrascia M."/>
        </authorList>
    </citation>
    <scope>NUCLEOTIDE SEQUENCE [LARGE SCALE GENOMIC DNA]</scope>
    <source>
        <strain evidence="2 3">H1</strain>
    </source>
</reference>
<dbReference type="Pfam" id="PF01261">
    <property type="entry name" value="AP_endonuc_2"/>
    <property type="match status" value="1"/>
</dbReference>
<organism evidence="2 3">
    <name type="scientific">Azohydromonas lata</name>
    <dbReference type="NCBI Taxonomy" id="45677"/>
    <lineage>
        <taxon>Bacteria</taxon>
        <taxon>Pseudomonadati</taxon>
        <taxon>Pseudomonadota</taxon>
        <taxon>Betaproteobacteria</taxon>
        <taxon>Burkholderiales</taxon>
        <taxon>Sphaerotilaceae</taxon>
        <taxon>Azohydromonas</taxon>
    </lineage>
</organism>
<name>A0ABU5IQJ8_9BURK</name>
<feature type="domain" description="Xylose isomerase-like TIM barrel" evidence="1">
    <location>
        <begin position="25"/>
        <end position="271"/>
    </location>
</feature>
<gene>
    <name evidence="2" type="ORF">SM757_31700</name>
</gene>
<dbReference type="Gene3D" id="3.20.20.150">
    <property type="entry name" value="Divalent-metal-dependent TIM barrel enzymes"/>
    <property type="match status" value="1"/>
</dbReference>
<dbReference type="Proteomes" id="UP001293718">
    <property type="component" value="Unassembled WGS sequence"/>
</dbReference>
<dbReference type="PANTHER" id="PTHR12110">
    <property type="entry name" value="HYDROXYPYRUVATE ISOMERASE"/>
    <property type="match status" value="1"/>
</dbReference>